<dbReference type="Gene3D" id="2.60.40.4380">
    <property type="entry name" value="Translational regulator CsrA"/>
    <property type="match status" value="1"/>
</dbReference>
<keyword evidence="3" id="KW-1185">Reference proteome</keyword>
<dbReference type="Proteomes" id="UP000193450">
    <property type="component" value="Chromosome"/>
</dbReference>
<keyword evidence="1" id="KW-0010">Activator</keyword>
<dbReference type="GO" id="GO:0006109">
    <property type="term" value="P:regulation of carbohydrate metabolic process"/>
    <property type="evidence" value="ECO:0007669"/>
    <property type="project" value="InterPro"/>
</dbReference>
<name>A0A1X9NGI8_9GAMM</name>
<dbReference type="STRING" id="716816.BST96_11095"/>
<protein>
    <recommendedName>
        <fullName evidence="4">Carbon storage regulator</fullName>
    </recommendedName>
</protein>
<dbReference type="InterPro" id="IPR036107">
    <property type="entry name" value="CsrA_sf"/>
</dbReference>
<dbReference type="InterPro" id="IPR003751">
    <property type="entry name" value="CsrA"/>
</dbReference>
<gene>
    <name evidence="2" type="ORF">BST96_11095</name>
</gene>
<dbReference type="Pfam" id="PF02599">
    <property type="entry name" value="CsrA"/>
    <property type="match status" value="1"/>
</dbReference>
<accession>A0A1X9NGI8</accession>
<dbReference type="SUPFAM" id="SSF117130">
    <property type="entry name" value="CsrA-like"/>
    <property type="match status" value="1"/>
</dbReference>
<evidence type="ECO:0000313" key="2">
    <source>
        <dbReference type="EMBL" id="ARN74619.1"/>
    </source>
</evidence>
<evidence type="ECO:0000313" key="3">
    <source>
        <dbReference type="Proteomes" id="UP000193450"/>
    </source>
</evidence>
<dbReference type="GO" id="GO:0003723">
    <property type="term" value="F:RNA binding"/>
    <property type="evidence" value="ECO:0007669"/>
    <property type="project" value="InterPro"/>
</dbReference>
<proteinExistence type="predicted"/>
<dbReference type="AlphaFoldDB" id="A0A1X9NGI8"/>
<organism evidence="2 3">
    <name type="scientific">Oceanicoccus sagamiensis</name>
    <dbReference type="NCBI Taxonomy" id="716816"/>
    <lineage>
        <taxon>Bacteria</taxon>
        <taxon>Pseudomonadati</taxon>
        <taxon>Pseudomonadota</taxon>
        <taxon>Gammaproteobacteria</taxon>
        <taxon>Cellvibrionales</taxon>
        <taxon>Spongiibacteraceae</taxon>
        <taxon>Oceanicoccus</taxon>
    </lineage>
</organism>
<dbReference type="GO" id="GO:0006402">
    <property type="term" value="P:mRNA catabolic process"/>
    <property type="evidence" value="ECO:0007669"/>
    <property type="project" value="InterPro"/>
</dbReference>
<dbReference type="KEGG" id="osg:BST96_11095"/>
<evidence type="ECO:0000256" key="1">
    <source>
        <dbReference type="ARBA" id="ARBA00023159"/>
    </source>
</evidence>
<dbReference type="EMBL" id="CP019343">
    <property type="protein sequence ID" value="ARN74619.1"/>
    <property type="molecule type" value="Genomic_DNA"/>
</dbReference>
<evidence type="ECO:0008006" key="4">
    <source>
        <dbReference type="Google" id="ProtNLM"/>
    </source>
</evidence>
<reference evidence="2 3" key="1">
    <citation type="submission" date="2016-11" db="EMBL/GenBank/DDBJ databases">
        <title>Trade-off between light-utilization and light-protection in marine flavobacteria.</title>
        <authorList>
            <person name="Kumagai Y."/>
        </authorList>
    </citation>
    <scope>NUCLEOTIDE SEQUENCE [LARGE SCALE GENOMIC DNA]</scope>
    <source>
        <strain evidence="2 3">NBRC 107125</strain>
    </source>
</reference>
<dbReference type="RefSeq" id="WP_085758769.1">
    <property type="nucleotide sequence ID" value="NZ_CP019343.1"/>
</dbReference>
<sequence>MALVLTRKENQSITFTTESGEIIQLAVSRLCRGQVSLCIDAPKAVRIVRTELLQKGLANNNKEKQHSPLS</sequence>